<feature type="compositionally biased region" description="Low complexity" evidence="1">
    <location>
        <begin position="46"/>
        <end position="55"/>
    </location>
</feature>
<feature type="non-terminal residue" evidence="2">
    <location>
        <position position="1"/>
    </location>
</feature>
<dbReference type="OrthoDB" id="4338738at2759"/>
<feature type="compositionally biased region" description="Pro residues" evidence="1">
    <location>
        <begin position="34"/>
        <end position="45"/>
    </location>
</feature>
<sequence>MASWTPINRPRSPTPASGSSSASSIPAVVTAPSTPAPSTPTPPGPAAALPALPTLPAHPTGAMRALAILPPLQESTVREGRTLNTNRPANMEALLGFLVGRVNGQPCTHCANGSGMWTEYVSVPGHFNRACTNCHYNSKGSRCSFHIHNHPLPAPVASATTSAIAATPAEAPAGRHHSLRPHAPPATTPSTTSCSSIAVVSLPPPPAF</sequence>
<dbReference type="EMBL" id="NCSJ02000270">
    <property type="protein sequence ID" value="RFU26306.1"/>
    <property type="molecule type" value="Genomic_DNA"/>
</dbReference>
<dbReference type="STRING" id="5539.A0A3E2GYU1"/>
<proteinExistence type="predicted"/>
<evidence type="ECO:0000256" key="1">
    <source>
        <dbReference type="SAM" id="MobiDB-lite"/>
    </source>
</evidence>
<comment type="caution">
    <text evidence="2">The sequence shown here is derived from an EMBL/GenBank/DDBJ whole genome shotgun (WGS) entry which is preliminary data.</text>
</comment>
<feature type="non-terminal residue" evidence="2">
    <location>
        <position position="208"/>
    </location>
</feature>
<feature type="compositionally biased region" description="Low complexity" evidence="1">
    <location>
        <begin position="14"/>
        <end position="33"/>
    </location>
</feature>
<feature type="region of interest" description="Disordered" evidence="1">
    <location>
        <begin position="1"/>
        <end position="55"/>
    </location>
</feature>
<protein>
    <submittedName>
        <fullName evidence="2">Uncharacterized protein</fullName>
    </submittedName>
</protein>
<evidence type="ECO:0000313" key="2">
    <source>
        <dbReference type="EMBL" id="RFU26306.1"/>
    </source>
</evidence>
<dbReference type="InterPro" id="IPR022190">
    <property type="entry name" value="DUF3716"/>
</dbReference>
<accession>A0A3E2GYU1</accession>
<keyword evidence="3" id="KW-1185">Reference proteome</keyword>
<feature type="region of interest" description="Disordered" evidence="1">
    <location>
        <begin position="169"/>
        <end position="195"/>
    </location>
</feature>
<dbReference type="Pfam" id="PF12511">
    <property type="entry name" value="DUF3716"/>
    <property type="match status" value="1"/>
</dbReference>
<dbReference type="AlphaFoldDB" id="A0A3E2GYU1"/>
<dbReference type="Proteomes" id="UP000258309">
    <property type="component" value="Unassembled WGS sequence"/>
</dbReference>
<gene>
    <name evidence="2" type="ORF">B7463_g10026</name>
</gene>
<name>A0A3E2GYU1_SCYLI</name>
<evidence type="ECO:0000313" key="3">
    <source>
        <dbReference type="Proteomes" id="UP000258309"/>
    </source>
</evidence>
<organism evidence="2 3">
    <name type="scientific">Scytalidium lignicola</name>
    <name type="common">Hyphomycete</name>
    <dbReference type="NCBI Taxonomy" id="5539"/>
    <lineage>
        <taxon>Eukaryota</taxon>
        <taxon>Fungi</taxon>
        <taxon>Dikarya</taxon>
        <taxon>Ascomycota</taxon>
        <taxon>Pezizomycotina</taxon>
        <taxon>Leotiomycetes</taxon>
        <taxon>Leotiomycetes incertae sedis</taxon>
        <taxon>Scytalidium</taxon>
    </lineage>
</organism>
<reference evidence="2 3" key="1">
    <citation type="submission" date="2018-05" db="EMBL/GenBank/DDBJ databases">
        <title>Draft genome sequence of Scytalidium lignicola DSM 105466, a ubiquitous saprotrophic fungus.</title>
        <authorList>
            <person name="Buettner E."/>
            <person name="Gebauer A.M."/>
            <person name="Hofrichter M."/>
            <person name="Liers C."/>
            <person name="Kellner H."/>
        </authorList>
    </citation>
    <scope>NUCLEOTIDE SEQUENCE [LARGE SCALE GENOMIC DNA]</scope>
    <source>
        <strain evidence="2 3">DSM 105466</strain>
    </source>
</reference>